<dbReference type="InterPro" id="IPR036388">
    <property type="entry name" value="WH-like_DNA-bd_sf"/>
</dbReference>
<dbReference type="InterPro" id="IPR036390">
    <property type="entry name" value="WH_DNA-bd_sf"/>
</dbReference>
<dbReference type="EMBL" id="CP029822">
    <property type="protein sequence ID" value="AZS51969.1"/>
    <property type="molecule type" value="Genomic_DNA"/>
</dbReference>
<evidence type="ECO:0000259" key="1">
    <source>
        <dbReference type="Pfam" id="PF09012"/>
    </source>
</evidence>
<keyword evidence="3" id="KW-1185">Reference proteome</keyword>
<protein>
    <submittedName>
        <fullName evidence="2">Sugar metabolism transcriptional regulator</fullName>
    </submittedName>
</protein>
<organism evidence="2 3">
    <name type="scientific">Entomomonas moraniae</name>
    <dbReference type="NCBI Taxonomy" id="2213226"/>
    <lineage>
        <taxon>Bacteria</taxon>
        <taxon>Pseudomonadati</taxon>
        <taxon>Pseudomonadota</taxon>
        <taxon>Gammaproteobacteria</taxon>
        <taxon>Pseudomonadales</taxon>
        <taxon>Pseudomonadaceae</taxon>
        <taxon>Entomomonas</taxon>
    </lineage>
</organism>
<dbReference type="KEGG" id="emo:DM558_14860"/>
<evidence type="ECO:0000313" key="2">
    <source>
        <dbReference type="EMBL" id="AZS51969.1"/>
    </source>
</evidence>
<dbReference type="RefSeq" id="WP_109703800.1">
    <property type="nucleotide sequence ID" value="NZ_CP029822.1"/>
</dbReference>
<sequence length="72" mass="8230">MTPSLLKQYLQEHEQASLRDLALHFDVSSEVIKDAMSLWLRKGKVEQSTVSGCDKGCCQCDSELTTIYYWKS</sequence>
<dbReference type="InterPro" id="IPR015102">
    <property type="entry name" value="Tscrpt_reg_HTH_FeoC"/>
</dbReference>
<feature type="domain" description="Transcriptional regulator HTH-type FeoC" evidence="1">
    <location>
        <begin position="6"/>
        <end position="68"/>
    </location>
</feature>
<proteinExistence type="predicted"/>
<dbReference type="AlphaFoldDB" id="A0A451EQ63"/>
<dbReference type="SUPFAM" id="SSF46785">
    <property type="entry name" value="Winged helix' DNA-binding domain"/>
    <property type="match status" value="1"/>
</dbReference>
<reference evidence="3" key="1">
    <citation type="submission" date="2018-06" db="EMBL/GenBank/DDBJ databases">
        <title>Complete genome of Pseudomonas insecticola strain QZS01.</title>
        <authorList>
            <person name="Wang J."/>
            <person name="Su Q."/>
        </authorList>
    </citation>
    <scope>NUCLEOTIDE SEQUENCE [LARGE SCALE GENOMIC DNA]</scope>
    <source>
        <strain evidence="3">QZS01</strain>
    </source>
</reference>
<dbReference type="Gene3D" id="1.10.10.10">
    <property type="entry name" value="Winged helix-like DNA-binding domain superfamily/Winged helix DNA-binding domain"/>
    <property type="match status" value="1"/>
</dbReference>
<gene>
    <name evidence="2" type="ORF">DM558_14860</name>
</gene>
<dbReference type="Proteomes" id="UP000273143">
    <property type="component" value="Chromosome"/>
</dbReference>
<name>A0A451EQ63_9GAMM</name>
<accession>A0A451EQ63</accession>
<dbReference type="Pfam" id="PF09012">
    <property type="entry name" value="FeoC"/>
    <property type="match status" value="1"/>
</dbReference>
<evidence type="ECO:0000313" key="3">
    <source>
        <dbReference type="Proteomes" id="UP000273143"/>
    </source>
</evidence>